<name>A0ABM8LL29_9BURK</name>
<organism evidence="1 2">
    <name type="scientific">Achromobacter mucicolens</name>
    <dbReference type="NCBI Taxonomy" id="1389922"/>
    <lineage>
        <taxon>Bacteria</taxon>
        <taxon>Pseudomonadati</taxon>
        <taxon>Pseudomonadota</taxon>
        <taxon>Betaproteobacteria</taxon>
        <taxon>Burkholderiales</taxon>
        <taxon>Alcaligenaceae</taxon>
        <taxon>Achromobacter</taxon>
    </lineage>
</organism>
<dbReference type="RefSeq" id="WP_233462070.1">
    <property type="nucleotide sequence ID" value="NZ_CADIKR010000009.1"/>
</dbReference>
<evidence type="ECO:0000313" key="2">
    <source>
        <dbReference type="Proteomes" id="UP000507140"/>
    </source>
</evidence>
<evidence type="ECO:0000313" key="1">
    <source>
        <dbReference type="EMBL" id="CAB3919007.1"/>
    </source>
</evidence>
<accession>A0ABM8LL29</accession>
<keyword evidence="2" id="KW-1185">Reference proteome</keyword>
<dbReference type="Proteomes" id="UP000507140">
    <property type="component" value="Unassembled WGS sequence"/>
</dbReference>
<reference evidence="1 2" key="1">
    <citation type="submission" date="2020-04" db="EMBL/GenBank/DDBJ databases">
        <authorList>
            <person name="De Canck E."/>
        </authorList>
    </citation>
    <scope>NUCLEOTIDE SEQUENCE [LARGE SCALE GENOMIC DNA]</scope>
    <source>
        <strain evidence="1 2">LMG 3415</strain>
    </source>
</reference>
<comment type="caution">
    <text evidence="1">The sequence shown here is derived from an EMBL/GenBank/DDBJ whole genome shotgun (WGS) entry which is preliminary data.</text>
</comment>
<protein>
    <submittedName>
        <fullName evidence="1">Uncharacterized protein</fullName>
    </submittedName>
</protein>
<gene>
    <name evidence="1" type="ORF">LMG3415_05410</name>
</gene>
<proteinExistence type="predicted"/>
<dbReference type="EMBL" id="CADIKR010000009">
    <property type="protein sequence ID" value="CAB3919007.1"/>
    <property type="molecule type" value="Genomic_DNA"/>
</dbReference>
<sequence>MKYAHEVMDLMGAYPMRSFRMLELVRHVTRGRQLEARERDAARKAVQRVLDALIAAGSIQVSAPAAARGTFAEYSVSH</sequence>